<name>A0A8H5CML8_9AGAR</name>
<reference evidence="2 3" key="1">
    <citation type="journal article" date="2020" name="ISME J.">
        <title>Uncovering the hidden diversity of litter-decomposition mechanisms in mushroom-forming fungi.</title>
        <authorList>
            <person name="Floudas D."/>
            <person name="Bentzer J."/>
            <person name="Ahren D."/>
            <person name="Johansson T."/>
            <person name="Persson P."/>
            <person name="Tunlid A."/>
        </authorList>
    </citation>
    <scope>NUCLEOTIDE SEQUENCE [LARGE SCALE GENOMIC DNA]</scope>
    <source>
        <strain evidence="2 3">CBS 146.42</strain>
    </source>
</reference>
<organism evidence="2 3">
    <name type="scientific">Leucocoprinus leucothites</name>
    <dbReference type="NCBI Taxonomy" id="201217"/>
    <lineage>
        <taxon>Eukaryota</taxon>
        <taxon>Fungi</taxon>
        <taxon>Dikarya</taxon>
        <taxon>Basidiomycota</taxon>
        <taxon>Agaricomycotina</taxon>
        <taxon>Agaricomycetes</taxon>
        <taxon>Agaricomycetidae</taxon>
        <taxon>Agaricales</taxon>
        <taxon>Agaricineae</taxon>
        <taxon>Agaricaceae</taxon>
        <taxon>Leucocoprinus</taxon>
    </lineage>
</organism>
<dbReference type="OrthoDB" id="10264848at2759"/>
<feature type="region of interest" description="Disordered" evidence="1">
    <location>
        <begin position="114"/>
        <end position="150"/>
    </location>
</feature>
<evidence type="ECO:0000313" key="2">
    <source>
        <dbReference type="EMBL" id="KAF5344555.1"/>
    </source>
</evidence>
<gene>
    <name evidence="2" type="ORF">D9756_011527</name>
</gene>
<dbReference type="EMBL" id="JAACJO010000061">
    <property type="protein sequence ID" value="KAF5344555.1"/>
    <property type="molecule type" value="Genomic_DNA"/>
</dbReference>
<proteinExistence type="predicted"/>
<sequence>MDDSSHNSTLSNRIAAPNPLDLMLEHLDIVTENESKAGVEDVKVCGAKWHKPDPVHTPKEKTRVSTDGRQIVVDELSKLPPVRLILPEQAALVKSEKEALLPVHLITPITHHTSEFPSAPAPALETTSPAPAAPSSSIVSLTHTHTRHHI</sequence>
<keyword evidence="3" id="KW-1185">Reference proteome</keyword>
<comment type="caution">
    <text evidence="2">The sequence shown here is derived from an EMBL/GenBank/DDBJ whole genome shotgun (WGS) entry which is preliminary data.</text>
</comment>
<accession>A0A8H5CML8</accession>
<dbReference type="AlphaFoldDB" id="A0A8H5CML8"/>
<evidence type="ECO:0000256" key="1">
    <source>
        <dbReference type="SAM" id="MobiDB-lite"/>
    </source>
</evidence>
<dbReference type="Proteomes" id="UP000559027">
    <property type="component" value="Unassembled WGS sequence"/>
</dbReference>
<protein>
    <submittedName>
        <fullName evidence="2">Uncharacterized protein</fullName>
    </submittedName>
</protein>
<evidence type="ECO:0000313" key="3">
    <source>
        <dbReference type="Proteomes" id="UP000559027"/>
    </source>
</evidence>
<feature type="compositionally biased region" description="Low complexity" evidence="1">
    <location>
        <begin position="117"/>
        <end position="137"/>
    </location>
</feature>